<evidence type="ECO:0000313" key="2">
    <source>
        <dbReference type="Proteomes" id="UP000009183"/>
    </source>
</evidence>
<dbReference type="InParanoid" id="D7TYU6"/>
<dbReference type="HOGENOM" id="CLU_3072633_0_0_1"/>
<evidence type="ECO:0000313" key="1">
    <source>
        <dbReference type="EMBL" id="CBI35673.3"/>
    </source>
</evidence>
<dbReference type="STRING" id="29760.D7TYU6"/>
<dbReference type="PaxDb" id="29760-VIT_00s0308g00040.t01"/>
<accession>D7TYU6</accession>
<organism evidence="1 2">
    <name type="scientific">Vitis vinifera</name>
    <name type="common">Grape</name>
    <dbReference type="NCBI Taxonomy" id="29760"/>
    <lineage>
        <taxon>Eukaryota</taxon>
        <taxon>Viridiplantae</taxon>
        <taxon>Streptophyta</taxon>
        <taxon>Embryophyta</taxon>
        <taxon>Tracheophyta</taxon>
        <taxon>Spermatophyta</taxon>
        <taxon>Magnoliopsida</taxon>
        <taxon>eudicotyledons</taxon>
        <taxon>Gunneridae</taxon>
        <taxon>Pentapetalae</taxon>
        <taxon>rosids</taxon>
        <taxon>Vitales</taxon>
        <taxon>Vitaceae</taxon>
        <taxon>Viteae</taxon>
        <taxon>Vitis</taxon>
    </lineage>
</organism>
<name>D7TYU6_VITVI</name>
<gene>
    <name evidence="1" type="ORF">VIT_00s0308g00040</name>
</gene>
<dbReference type="AlphaFoldDB" id="D7TYU6"/>
<keyword evidence="2" id="KW-1185">Reference proteome</keyword>
<reference evidence="2" key="1">
    <citation type="journal article" date="2007" name="Nature">
        <title>The grapevine genome sequence suggests ancestral hexaploidization in major angiosperm phyla.</title>
        <authorList>
            <consortium name="The French-Italian Public Consortium for Grapevine Genome Characterization."/>
            <person name="Jaillon O."/>
            <person name="Aury J.-M."/>
            <person name="Noel B."/>
            <person name="Policriti A."/>
            <person name="Clepet C."/>
            <person name="Casagrande A."/>
            <person name="Choisne N."/>
            <person name="Aubourg S."/>
            <person name="Vitulo N."/>
            <person name="Jubin C."/>
            <person name="Vezzi A."/>
            <person name="Legeai F."/>
            <person name="Hugueney P."/>
            <person name="Dasilva C."/>
            <person name="Horner D."/>
            <person name="Mica E."/>
            <person name="Jublot D."/>
            <person name="Poulain J."/>
            <person name="Bruyere C."/>
            <person name="Billault A."/>
            <person name="Segurens B."/>
            <person name="Gouyvenoux M."/>
            <person name="Ugarte E."/>
            <person name="Cattonaro F."/>
            <person name="Anthouard V."/>
            <person name="Vico V."/>
            <person name="Del Fabbro C."/>
            <person name="Alaux M."/>
            <person name="Di Gaspero G."/>
            <person name="Dumas V."/>
            <person name="Felice N."/>
            <person name="Paillard S."/>
            <person name="Juman I."/>
            <person name="Moroldo M."/>
            <person name="Scalabrin S."/>
            <person name="Canaguier A."/>
            <person name="Le Clainche I."/>
            <person name="Malacrida G."/>
            <person name="Durand E."/>
            <person name="Pesole G."/>
            <person name="Laucou V."/>
            <person name="Chatelet P."/>
            <person name="Merdinoglu D."/>
            <person name="Delledonne M."/>
            <person name="Pezzotti M."/>
            <person name="Lecharny A."/>
            <person name="Scarpelli C."/>
            <person name="Artiguenave F."/>
            <person name="Pe M.E."/>
            <person name="Valle G."/>
            <person name="Morgante M."/>
            <person name="Caboche M."/>
            <person name="Adam-Blondon A.-F."/>
            <person name="Weissenbach J."/>
            <person name="Quetier F."/>
            <person name="Wincker P."/>
        </authorList>
    </citation>
    <scope>NUCLEOTIDE SEQUENCE [LARGE SCALE GENOMIC DNA]</scope>
    <source>
        <strain evidence="2">cv. Pinot noir / PN40024</strain>
    </source>
</reference>
<dbReference type="EMBL" id="FN596279">
    <property type="protein sequence ID" value="CBI35673.3"/>
    <property type="molecule type" value="Genomic_DNA"/>
</dbReference>
<protein>
    <submittedName>
        <fullName evidence="1">Uncharacterized protein</fullName>
    </submittedName>
</protein>
<proteinExistence type="predicted"/>
<dbReference type="Proteomes" id="UP000009183">
    <property type="component" value="Unassembled WGS sequence, unordered"/>
</dbReference>
<sequence>MILFLHLFVGDIEQLFWISLSIVEYFVFKRQIYGRNWISKTVFNIIIYVLLFD</sequence>